<dbReference type="Pfam" id="PF13567">
    <property type="entry name" value="DUF4131"/>
    <property type="match status" value="1"/>
</dbReference>
<feature type="transmembrane region" description="Helical" evidence="7">
    <location>
        <begin position="97"/>
        <end position="117"/>
    </location>
</feature>
<dbReference type="InterPro" id="IPR025405">
    <property type="entry name" value="DUF4131"/>
</dbReference>
<evidence type="ECO:0000256" key="4">
    <source>
        <dbReference type="ARBA" id="ARBA00022989"/>
    </source>
</evidence>
<feature type="transmembrane region" description="Helical" evidence="7">
    <location>
        <begin position="526"/>
        <end position="545"/>
    </location>
</feature>
<dbReference type="PANTHER" id="PTHR30619:SF1">
    <property type="entry name" value="RECOMBINATION PROTEIN 2"/>
    <property type="match status" value="1"/>
</dbReference>
<sequence length="741" mass="77898">MAVPVPAGSTRYPGRVRPAARAKGARSRPDRDSRVGLLCWTPFWLAIGIGGWFALEAEPRALFYILTFLTALSAFAAMAFAAVFAEKGHISWRRAEILRGAAFAIMLVAGGAGAAGFRSWQVSGPVLAFRYYGPVEGRVVDIDRSSRDRIRLTLDRVALDGVSPQKTPIRVRISLFVTDPLPESGAQVMLTAHLGPPGGPTEPGGFDFRRIAWFESLGAIGYSRTATMTVEPPRKGGTLALHRLRNRIAEAMRDKIGGQAGAVAAALMTGDRTGITEATNQIMRDANLYHIVSISGLHMSILAGFVYSALRLGGLGLAVMIGSGAIHVHKWAAAGALVAAAIYLVLSGGDVATERSFIMVAVMLVAVIADRRAISLRSIALAGAIILLLTPEALASAGFQMSFAATIALIVSHGPWMRIAPIVPLWLRPVAMLFISSLVASLATAPFAAAHFGRMTQYGLLANLLAVPIVGTAVMPAGVIAAVLAPIGLADLPLWVMGMGTRWMLWVAEIVAGLDGAVTRVPSPPGHVLPLIGVGACLVILAQNAANRNGYLLLVQRAIGAVFISCAIAAWIAVDRPMILISADGDAVGVMTLSGRSLSKPKGGAFAVAEWLEADGDIATQAAASQRPAWSGPSTARETRLMTPAGRVVLRHLTGKGAAQNLEAACQPGSVVVTTAALDRSQHKDCELFDLPRLRQTGSVAMVSTAQGLRVVTAREGSGRRAWSGQRHTDPERGSGAGRKQ</sequence>
<name>A0ABU2HT16_9RHOB</name>
<evidence type="ECO:0000256" key="7">
    <source>
        <dbReference type="SAM" id="Phobius"/>
    </source>
</evidence>
<feature type="transmembrane region" description="Helical" evidence="7">
    <location>
        <begin position="381"/>
        <end position="411"/>
    </location>
</feature>
<comment type="caution">
    <text evidence="10">The sequence shown here is derived from an EMBL/GenBank/DDBJ whole genome shotgun (WGS) entry which is preliminary data.</text>
</comment>
<dbReference type="PANTHER" id="PTHR30619">
    <property type="entry name" value="DNA INTERNALIZATION/COMPETENCE PROTEIN COMEC/REC2"/>
    <property type="match status" value="1"/>
</dbReference>
<keyword evidence="5 7" id="KW-0472">Membrane</keyword>
<dbReference type="RefSeq" id="WP_311160353.1">
    <property type="nucleotide sequence ID" value="NZ_JAVQLW010000001.1"/>
</dbReference>
<dbReference type="NCBIfam" id="TIGR00360">
    <property type="entry name" value="ComEC_N-term"/>
    <property type="match status" value="1"/>
</dbReference>
<evidence type="ECO:0000256" key="5">
    <source>
        <dbReference type="ARBA" id="ARBA00023136"/>
    </source>
</evidence>
<dbReference type="InterPro" id="IPR052159">
    <property type="entry name" value="Competence_DNA_uptake"/>
</dbReference>
<evidence type="ECO:0000256" key="2">
    <source>
        <dbReference type="ARBA" id="ARBA00022475"/>
    </source>
</evidence>
<accession>A0ABU2HT16</accession>
<evidence type="ECO:0000256" key="3">
    <source>
        <dbReference type="ARBA" id="ARBA00022692"/>
    </source>
</evidence>
<feature type="transmembrane region" description="Helical" evidence="7">
    <location>
        <begin position="61"/>
        <end position="85"/>
    </location>
</feature>
<keyword evidence="11" id="KW-1185">Reference proteome</keyword>
<evidence type="ECO:0000256" key="6">
    <source>
        <dbReference type="SAM" id="MobiDB-lite"/>
    </source>
</evidence>
<keyword evidence="2" id="KW-1003">Cell membrane</keyword>
<evidence type="ECO:0000256" key="1">
    <source>
        <dbReference type="ARBA" id="ARBA00004651"/>
    </source>
</evidence>
<feature type="transmembrane region" description="Helical" evidence="7">
    <location>
        <begin position="551"/>
        <end position="574"/>
    </location>
</feature>
<evidence type="ECO:0000313" key="11">
    <source>
        <dbReference type="Proteomes" id="UP001269144"/>
    </source>
</evidence>
<evidence type="ECO:0000313" key="10">
    <source>
        <dbReference type="EMBL" id="MDS9468181.1"/>
    </source>
</evidence>
<feature type="transmembrane region" description="Helical" evidence="7">
    <location>
        <begin position="288"/>
        <end position="307"/>
    </location>
</feature>
<keyword evidence="4 7" id="KW-1133">Transmembrane helix</keyword>
<feature type="region of interest" description="Disordered" evidence="6">
    <location>
        <begin position="715"/>
        <end position="741"/>
    </location>
</feature>
<dbReference type="Pfam" id="PF03772">
    <property type="entry name" value="Competence"/>
    <property type="match status" value="1"/>
</dbReference>
<comment type="subcellular location">
    <subcellularLocation>
        <location evidence="1">Cell membrane</location>
        <topology evidence="1">Multi-pass membrane protein</topology>
    </subcellularLocation>
</comment>
<dbReference type="EMBL" id="JAVQLW010000001">
    <property type="protein sequence ID" value="MDS9468181.1"/>
    <property type="molecule type" value="Genomic_DNA"/>
</dbReference>
<feature type="transmembrane region" description="Helical" evidence="7">
    <location>
        <begin position="464"/>
        <end position="488"/>
    </location>
</feature>
<proteinExistence type="predicted"/>
<feature type="domain" description="DUF4131" evidence="9">
    <location>
        <begin position="69"/>
        <end position="224"/>
    </location>
</feature>
<protein>
    <submittedName>
        <fullName evidence="10">ComEC/Rec2 family competence protein</fullName>
    </submittedName>
</protein>
<gene>
    <name evidence="10" type="ORF">RGQ15_11445</name>
</gene>
<organism evidence="10 11">
    <name type="scientific">Paracoccus aurantius</name>
    <dbReference type="NCBI Taxonomy" id="3073814"/>
    <lineage>
        <taxon>Bacteria</taxon>
        <taxon>Pseudomonadati</taxon>
        <taxon>Pseudomonadota</taxon>
        <taxon>Alphaproteobacteria</taxon>
        <taxon>Rhodobacterales</taxon>
        <taxon>Paracoccaceae</taxon>
        <taxon>Paracoccus</taxon>
    </lineage>
</organism>
<evidence type="ECO:0000259" key="9">
    <source>
        <dbReference type="Pfam" id="PF13567"/>
    </source>
</evidence>
<dbReference type="InterPro" id="IPR004477">
    <property type="entry name" value="ComEC_N"/>
</dbReference>
<evidence type="ECO:0000259" key="8">
    <source>
        <dbReference type="Pfam" id="PF03772"/>
    </source>
</evidence>
<keyword evidence="3 7" id="KW-0812">Transmembrane</keyword>
<reference evidence="11" key="1">
    <citation type="submission" date="2023-07" db="EMBL/GenBank/DDBJ databases">
        <title>Paracoccus sp. MBLB3053 whole genome sequence.</title>
        <authorList>
            <person name="Hwang C.Y."/>
            <person name="Cho E.-S."/>
            <person name="Seo M.-J."/>
        </authorList>
    </citation>
    <scope>NUCLEOTIDE SEQUENCE [LARGE SCALE GENOMIC DNA]</scope>
    <source>
        <strain evidence="11">MBLB3053</strain>
    </source>
</reference>
<feature type="domain" description="ComEC/Rec2-related protein" evidence="8">
    <location>
        <begin position="267"/>
        <end position="542"/>
    </location>
</feature>
<dbReference type="Proteomes" id="UP001269144">
    <property type="component" value="Unassembled WGS sequence"/>
</dbReference>
<feature type="transmembrane region" description="Helical" evidence="7">
    <location>
        <begin position="35"/>
        <end position="55"/>
    </location>
</feature>
<feature type="region of interest" description="Disordered" evidence="6">
    <location>
        <begin position="1"/>
        <end position="32"/>
    </location>
</feature>
<feature type="transmembrane region" description="Helical" evidence="7">
    <location>
        <begin position="328"/>
        <end position="346"/>
    </location>
</feature>
<feature type="transmembrane region" description="Helical" evidence="7">
    <location>
        <begin position="431"/>
        <end position="452"/>
    </location>
</feature>